<dbReference type="RefSeq" id="WP_320507849.1">
    <property type="nucleotide sequence ID" value="NZ_JAXCLW010000002.1"/>
</dbReference>
<dbReference type="PANTHER" id="PTHR30055:SF226">
    <property type="entry name" value="HTH-TYPE TRANSCRIPTIONAL REGULATOR PKSA"/>
    <property type="match status" value="1"/>
</dbReference>
<keyword evidence="1" id="KW-0678">Repressor</keyword>
<organism evidence="7 8">
    <name type="scientific">Dongia soli</name>
    <dbReference type="NCBI Taxonomy" id="600628"/>
    <lineage>
        <taxon>Bacteria</taxon>
        <taxon>Pseudomonadati</taxon>
        <taxon>Pseudomonadota</taxon>
        <taxon>Alphaproteobacteria</taxon>
        <taxon>Rhodospirillales</taxon>
        <taxon>Dongiaceae</taxon>
        <taxon>Dongia</taxon>
    </lineage>
</organism>
<dbReference type="SUPFAM" id="SSF46689">
    <property type="entry name" value="Homeodomain-like"/>
    <property type="match status" value="1"/>
</dbReference>
<dbReference type="SUPFAM" id="SSF48498">
    <property type="entry name" value="Tetracyclin repressor-like, C-terminal domain"/>
    <property type="match status" value="1"/>
</dbReference>
<accession>A0ABU5E9B3</accession>
<dbReference type="PROSITE" id="PS50977">
    <property type="entry name" value="HTH_TETR_2"/>
    <property type="match status" value="1"/>
</dbReference>
<dbReference type="InterPro" id="IPR036271">
    <property type="entry name" value="Tet_transcr_reg_TetR-rel_C_sf"/>
</dbReference>
<keyword evidence="2" id="KW-0805">Transcription regulation</keyword>
<dbReference type="PANTHER" id="PTHR30055">
    <property type="entry name" value="HTH-TYPE TRANSCRIPTIONAL REGULATOR RUTR"/>
    <property type="match status" value="1"/>
</dbReference>
<proteinExistence type="predicted"/>
<gene>
    <name evidence="7" type="ORF">SMD27_08030</name>
</gene>
<dbReference type="InterPro" id="IPR039538">
    <property type="entry name" value="BetI_C"/>
</dbReference>
<keyword evidence="8" id="KW-1185">Reference proteome</keyword>
<protein>
    <submittedName>
        <fullName evidence="7">TetR/AcrR family transcriptional regulator</fullName>
    </submittedName>
</protein>
<evidence type="ECO:0000313" key="7">
    <source>
        <dbReference type="EMBL" id="MDY0882788.1"/>
    </source>
</evidence>
<evidence type="ECO:0000259" key="6">
    <source>
        <dbReference type="PROSITE" id="PS50977"/>
    </source>
</evidence>
<name>A0ABU5E9B3_9PROT</name>
<sequence length="201" mass="22144">MASSSSAEVGRSETRRQQVLEAALACFRQHGFHGASMSEISKTAGMSVGHIYHYFENKEAIIGAIVEQDISDIATIFEEISREDDILTAMMARADHGVECHTDPDAAALFHEIMAEAARNPKVAAIVRRADEIKRQAIMDLMRKGRAARGLPISTEDLDGRMEILAAIFEGLSARIIRNPAMNRPATLLVLKGLMERLLKE</sequence>
<dbReference type="InterPro" id="IPR001647">
    <property type="entry name" value="HTH_TetR"/>
</dbReference>
<dbReference type="Pfam" id="PF13977">
    <property type="entry name" value="TetR_C_6"/>
    <property type="match status" value="1"/>
</dbReference>
<dbReference type="EMBL" id="JAXCLW010000002">
    <property type="protein sequence ID" value="MDY0882788.1"/>
    <property type="molecule type" value="Genomic_DNA"/>
</dbReference>
<comment type="caution">
    <text evidence="7">The sequence shown here is derived from an EMBL/GenBank/DDBJ whole genome shotgun (WGS) entry which is preliminary data.</text>
</comment>
<evidence type="ECO:0000256" key="3">
    <source>
        <dbReference type="ARBA" id="ARBA00023125"/>
    </source>
</evidence>
<keyword evidence="3 5" id="KW-0238">DNA-binding</keyword>
<evidence type="ECO:0000256" key="5">
    <source>
        <dbReference type="PROSITE-ProRule" id="PRU00335"/>
    </source>
</evidence>
<evidence type="ECO:0000256" key="4">
    <source>
        <dbReference type="ARBA" id="ARBA00023163"/>
    </source>
</evidence>
<reference evidence="7 8" key="1">
    <citation type="journal article" date="2016" name="Antonie Van Leeuwenhoek">
        <title>Dongia soli sp. nov., isolated from soil from Dokdo, Korea.</title>
        <authorList>
            <person name="Kim D.U."/>
            <person name="Lee H."/>
            <person name="Kim H."/>
            <person name="Kim S.G."/>
            <person name="Ka J.O."/>
        </authorList>
    </citation>
    <scope>NUCLEOTIDE SEQUENCE [LARGE SCALE GENOMIC DNA]</scope>
    <source>
        <strain evidence="7 8">D78</strain>
    </source>
</reference>
<keyword evidence="4" id="KW-0804">Transcription</keyword>
<evidence type="ECO:0000313" key="8">
    <source>
        <dbReference type="Proteomes" id="UP001279642"/>
    </source>
</evidence>
<dbReference type="InterPro" id="IPR050109">
    <property type="entry name" value="HTH-type_TetR-like_transc_reg"/>
</dbReference>
<feature type="DNA-binding region" description="H-T-H motif" evidence="5">
    <location>
        <begin position="36"/>
        <end position="55"/>
    </location>
</feature>
<feature type="domain" description="HTH tetR-type" evidence="6">
    <location>
        <begin position="13"/>
        <end position="73"/>
    </location>
</feature>
<dbReference type="InterPro" id="IPR009057">
    <property type="entry name" value="Homeodomain-like_sf"/>
</dbReference>
<dbReference type="Gene3D" id="1.10.357.10">
    <property type="entry name" value="Tetracycline Repressor, domain 2"/>
    <property type="match status" value="1"/>
</dbReference>
<dbReference type="Pfam" id="PF00440">
    <property type="entry name" value="TetR_N"/>
    <property type="match status" value="1"/>
</dbReference>
<evidence type="ECO:0000256" key="2">
    <source>
        <dbReference type="ARBA" id="ARBA00023015"/>
    </source>
</evidence>
<dbReference type="Proteomes" id="UP001279642">
    <property type="component" value="Unassembled WGS sequence"/>
</dbReference>
<dbReference type="PRINTS" id="PR00455">
    <property type="entry name" value="HTHTETR"/>
</dbReference>
<evidence type="ECO:0000256" key="1">
    <source>
        <dbReference type="ARBA" id="ARBA00022491"/>
    </source>
</evidence>